<dbReference type="Gene3D" id="3.30.780.10">
    <property type="entry name" value="SUI1-like domain"/>
    <property type="match status" value="1"/>
</dbReference>
<dbReference type="GO" id="GO:0006417">
    <property type="term" value="P:regulation of translation"/>
    <property type="evidence" value="ECO:0007669"/>
    <property type="project" value="UniProtKB-KW"/>
</dbReference>
<dbReference type="PROSITE" id="PS50296">
    <property type="entry name" value="SUI1"/>
    <property type="match status" value="1"/>
</dbReference>
<reference evidence="5 6" key="1">
    <citation type="submission" date="2020-08" db="EMBL/GenBank/DDBJ databases">
        <title>Genomic Encyclopedia of Type Strains, Phase IV (KMG-IV): sequencing the most valuable type-strain genomes for metagenomic binning, comparative biology and taxonomic classification.</title>
        <authorList>
            <person name="Goeker M."/>
        </authorList>
    </citation>
    <scope>NUCLEOTIDE SEQUENCE [LARGE SCALE GENOMIC DNA]</scope>
    <source>
        <strain evidence="5 6">DSM 26723</strain>
    </source>
</reference>
<dbReference type="GO" id="GO:0003743">
    <property type="term" value="F:translation initiation factor activity"/>
    <property type="evidence" value="ECO:0007669"/>
    <property type="project" value="UniProtKB-KW"/>
</dbReference>
<dbReference type="CDD" id="cd11567">
    <property type="entry name" value="YciH_like"/>
    <property type="match status" value="1"/>
</dbReference>
<feature type="domain" description="SUI1" evidence="4">
    <location>
        <begin position="53"/>
        <end position="119"/>
    </location>
</feature>
<sequence length="127" mass="13227">MSAPPKKPRVADGGGIVYSTDVGERCPNCLRPVAGCVCKKGTPGKTSSDGVVRVSRETQGRKGKGVTVVTGLGLPAAELETLATELKKKCGSGGGVENGRIEIQGDHRDRLVEELTKRGWKAKRAGG</sequence>
<dbReference type="Pfam" id="PF01253">
    <property type="entry name" value="SUI1"/>
    <property type="match status" value="1"/>
</dbReference>
<gene>
    <name evidence="5" type="ORF">HNQ60_000598</name>
</gene>
<accession>A0A841HHS5</accession>
<dbReference type="PIRSF" id="PIRSF037511">
    <property type="entry name" value="Transl_init_SUI1_pro"/>
    <property type="match status" value="1"/>
</dbReference>
<keyword evidence="5" id="KW-0396">Initiation factor</keyword>
<dbReference type="InterPro" id="IPR036877">
    <property type="entry name" value="SUI1_dom_sf"/>
</dbReference>
<comment type="similarity">
    <text evidence="1">Belongs to the SUI1 family.</text>
</comment>
<dbReference type="Proteomes" id="UP000588068">
    <property type="component" value="Unassembled WGS sequence"/>
</dbReference>
<evidence type="ECO:0000259" key="4">
    <source>
        <dbReference type="PROSITE" id="PS50296"/>
    </source>
</evidence>
<dbReference type="NCBIfam" id="TIGR01158">
    <property type="entry name" value="SUI1_rel"/>
    <property type="match status" value="1"/>
</dbReference>
<keyword evidence="2" id="KW-0810">Translation regulation</keyword>
<comment type="caution">
    <text evidence="5">The sequence shown here is derived from an EMBL/GenBank/DDBJ whole genome shotgun (WGS) entry which is preliminary data.</text>
</comment>
<dbReference type="PANTHER" id="PTHR12789">
    <property type="entry name" value="DENSITY-REGULATED PROTEIN HOMOLOG"/>
    <property type="match status" value="1"/>
</dbReference>
<evidence type="ECO:0000256" key="1">
    <source>
        <dbReference type="ARBA" id="ARBA00005422"/>
    </source>
</evidence>
<dbReference type="NCBIfam" id="NF005297">
    <property type="entry name" value="PRK06824.1"/>
    <property type="match status" value="1"/>
</dbReference>
<dbReference type="EMBL" id="JACHHZ010000001">
    <property type="protein sequence ID" value="MBB6091752.1"/>
    <property type="molecule type" value="Genomic_DNA"/>
</dbReference>
<dbReference type="FunFam" id="3.30.780.10:FF:000002">
    <property type="entry name" value="Stress response translation initiation inhibitor"/>
    <property type="match status" value="1"/>
</dbReference>
<dbReference type="SUPFAM" id="SSF55159">
    <property type="entry name" value="eIF1-like"/>
    <property type="match status" value="1"/>
</dbReference>
<keyword evidence="3" id="KW-0648">Protein biosynthesis</keyword>
<dbReference type="GO" id="GO:0001731">
    <property type="term" value="P:formation of translation preinitiation complex"/>
    <property type="evidence" value="ECO:0007669"/>
    <property type="project" value="TreeGrafter"/>
</dbReference>
<dbReference type="AlphaFoldDB" id="A0A841HHS5"/>
<evidence type="ECO:0000313" key="6">
    <source>
        <dbReference type="Proteomes" id="UP000588068"/>
    </source>
</evidence>
<proteinExistence type="inferred from homology"/>
<evidence type="ECO:0000313" key="5">
    <source>
        <dbReference type="EMBL" id="MBB6091752.1"/>
    </source>
</evidence>
<keyword evidence="6" id="KW-1185">Reference proteome</keyword>
<dbReference type="GO" id="GO:0003729">
    <property type="term" value="F:mRNA binding"/>
    <property type="evidence" value="ECO:0007669"/>
    <property type="project" value="TreeGrafter"/>
</dbReference>
<name>A0A841HHS5_9GAMM</name>
<dbReference type="InterPro" id="IPR050318">
    <property type="entry name" value="DENR/SUI1_TIF"/>
</dbReference>
<dbReference type="RefSeq" id="WP_184329532.1">
    <property type="nucleotide sequence ID" value="NZ_JACHHZ010000001.1"/>
</dbReference>
<dbReference type="PANTHER" id="PTHR12789:SF0">
    <property type="entry name" value="DENSITY-REGULATED PROTEIN"/>
    <property type="match status" value="1"/>
</dbReference>
<evidence type="ECO:0000256" key="2">
    <source>
        <dbReference type="ARBA" id="ARBA00022845"/>
    </source>
</evidence>
<organism evidence="5 6">
    <name type="scientific">Povalibacter uvarum</name>
    <dbReference type="NCBI Taxonomy" id="732238"/>
    <lineage>
        <taxon>Bacteria</taxon>
        <taxon>Pseudomonadati</taxon>
        <taxon>Pseudomonadota</taxon>
        <taxon>Gammaproteobacteria</taxon>
        <taxon>Steroidobacterales</taxon>
        <taxon>Steroidobacteraceae</taxon>
        <taxon>Povalibacter</taxon>
    </lineage>
</organism>
<dbReference type="InterPro" id="IPR001950">
    <property type="entry name" value="SUI1"/>
</dbReference>
<evidence type="ECO:0000256" key="3">
    <source>
        <dbReference type="ARBA" id="ARBA00022917"/>
    </source>
</evidence>
<protein>
    <submittedName>
        <fullName evidence="5">Translation initiation factor 1</fullName>
    </submittedName>
</protein>
<dbReference type="GO" id="GO:0002188">
    <property type="term" value="P:translation reinitiation"/>
    <property type="evidence" value="ECO:0007669"/>
    <property type="project" value="TreeGrafter"/>
</dbReference>
<dbReference type="InterPro" id="IPR005872">
    <property type="entry name" value="SUI1_arc_bac"/>
</dbReference>